<evidence type="ECO:0000256" key="2">
    <source>
        <dbReference type="ARBA" id="ARBA00012438"/>
    </source>
</evidence>
<dbReference type="CDD" id="cd16917">
    <property type="entry name" value="HATPase_UhpB-NarQ-NarX-like"/>
    <property type="match status" value="1"/>
</dbReference>
<evidence type="ECO:0000256" key="7">
    <source>
        <dbReference type="ARBA" id="ARBA00022840"/>
    </source>
</evidence>
<keyword evidence="10" id="KW-0472">Membrane</keyword>
<dbReference type="EMBL" id="CP074132">
    <property type="protein sequence ID" value="QUX29958.1"/>
    <property type="molecule type" value="Genomic_DNA"/>
</dbReference>
<evidence type="ECO:0000256" key="4">
    <source>
        <dbReference type="ARBA" id="ARBA00022679"/>
    </source>
</evidence>
<dbReference type="Pfam" id="PF07730">
    <property type="entry name" value="HisKA_3"/>
    <property type="match status" value="1"/>
</dbReference>
<feature type="domain" description="DUF7134" evidence="12">
    <location>
        <begin position="15"/>
        <end position="170"/>
    </location>
</feature>
<dbReference type="EC" id="2.7.13.3" evidence="2"/>
<dbReference type="Gene3D" id="3.30.565.10">
    <property type="entry name" value="Histidine kinase-like ATPase, C-terminal domain"/>
    <property type="match status" value="1"/>
</dbReference>
<dbReference type="Proteomes" id="UP000678016">
    <property type="component" value="Chromosome"/>
</dbReference>
<keyword evidence="7" id="KW-0067">ATP-binding</keyword>
<dbReference type="InterPro" id="IPR011712">
    <property type="entry name" value="Sig_transdc_His_kin_sub3_dim/P"/>
</dbReference>
<comment type="catalytic activity">
    <reaction evidence="1">
        <text>ATP + protein L-histidine = ADP + protein N-phospho-L-histidine.</text>
        <dbReference type="EC" id="2.7.13.3"/>
    </reaction>
</comment>
<evidence type="ECO:0000256" key="9">
    <source>
        <dbReference type="SAM" id="MobiDB-lite"/>
    </source>
</evidence>
<accession>A0ABX8C6K2</accession>
<evidence type="ECO:0000259" key="12">
    <source>
        <dbReference type="Pfam" id="PF23539"/>
    </source>
</evidence>
<evidence type="ECO:0000256" key="3">
    <source>
        <dbReference type="ARBA" id="ARBA00022553"/>
    </source>
</evidence>
<keyword evidence="14" id="KW-1185">Reference proteome</keyword>
<evidence type="ECO:0000256" key="8">
    <source>
        <dbReference type="ARBA" id="ARBA00023012"/>
    </source>
</evidence>
<proteinExistence type="predicted"/>
<dbReference type="InterPro" id="IPR036890">
    <property type="entry name" value="HATPase_C_sf"/>
</dbReference>
<dbReference type="Pfam" id="PF23539">
    <property type="entry name" value="DUF7134"/>
    <property type="match status" value="1"/>
</dbReference>
<keyword evidence="3" id="KW-0597">Phosphoprotein</keyword>
<evidence type="ECO:0000259" key="11">
    <source>
        <dbReference type="Pfam" id="PF07730"/>
    </source>
</evidence>
<evidence type="ECO:0000256" key="5">
    <source>
        <dbReference type="ARBA" id="ARBA00022741"/>
    </source>
</evidence>
<protein>
    <recommendedName>
        <fullName evidence="2">histidine kinase</fullName>
        <ecNumber evidence="2">2.7.13.3</ecNumber>
    </recommendedName>
</protein>
<dbReference type="PANTHER" id="PTHR24421:SF10">
    <property type="entry name" value="NITRATE_NITRITE SENSOR PROTEIN NARQ"/>
    <property type="match status" value="1"/>
</dbReference>
<organism evidence="13 14">
    <name type="scientific">Nocardiopsis akebiae</name>
    <dbReference type="NCBI Taxonomy" id="2831968"/>
    <lineage>
        <taxon>Bacteria</taxon>
        <taxon>Bacillati</taxon>
        <taxon>Actinomycetota</taxon>
        <taxon>Actinomycetes</taxon>
        <taxon>Streptosporangiales</taxon>
        <taxon>Nocardiopsidaceae</taxon>
        <taxon>Nocardiopsis</taxon>
    </lineage>
</organism>
<feature type="transmembrane region" description="Helical" evidence="10">
    <location>
        <begin position="75"/>
        <end position="105"/>
    </location>
</feature>
<evidence type="ECO:0000313" key="14">
    <source>
        <dbReference type="Proteomes" id="UP000678016"/>
    </source>
</evidence>
<evidence type="ECO:0000256" key="10">
    <source>
        <dbReference type="SAM" id="Phobius"/>
    </source>
</evidence>
<dbReference type="RefSeq" id="WP_212642773.1">
    <property type="nucleotide sequence ID" value="NZ_CP074132.1"/>
</dbReference>
<dbReference type="Gene3D" id="1.20.5.1930">
    <property type="match status" value="1"/>
</dbReference>
<feature type="compositionally biased region" description="Low complexity" evidence="9">
    <location>
        <begin position="397"/>
        <end position="427"/>
    </location>
</feature>
<keyword evidence="5" id="KW-0547">Nucleotide-binding</keyword>
<evidence type="ECO:0000256" key="6">
    <source>
        <dbReference type="ARBA" id="ARBA00022777"/>
    </source>
</evidence>
<keyword evidence="8" id="KW-0902">Two-component regulatory system</keyword>
<dbReference type="GO" id="GO:0016301">
    <property type="term" value="F:kinase activity"/>
    <property type="evidence" value="ECO:0007669"/>
    <property type="project" value="UniProtKB-KW"/>
</dbReference>
<sequence length="473" mass="49302">MPDLSPRSLLDRAALWARGHALAVDAFCAAVWFGLSAVSLPVSGWHTAESWAYLGMTAGCCAALALRRFRPLPALAALAVLLACYILWLEHLTAATLISALVAAYTVQAELPRPWRVAGFVLLLAGAAWGVLGVPAEALSTDPQMRLNSVFSAWTAVALFSLLGAFRRRNREEFARVVEHARLLETQREQEVRLAALDERTRIAREMHDILAHSLNVIVAQADGGRYAAEAAPERAVAALATVARVGRESAAELHQLLGVLRDGEERGAAPAPGVGDLPGLVEEYRRAGLRIRLVQHGSPAAPRGGRADTGAPATLPTTASLTVYRVVQESLANALKHGGSAAVRVELTWSPGRVGIDVADSVRQAVPAALTTPAGPSVPAGSSGTERRSVIGRPVGTASPSGTGAPPPTGGSSPAGEPSAAGTAPGRARRGSGHGLVGMRERVGMHGGALEAGVDDATGTWRVRAVIPWEEA</sequence>
<feature type="transmembrane region" description="Helical" evidence="10">
    <location>
        <begin position="147"/>
        <end position="166"/>
    </location>
</feature>
<dbReference type="InterPro" id="IPR050482">
    <property type="entry name" value="Sensor_HK_TwoCompSys"/>
</dbReference>
<keyword evidence="6 13" id="KW-0418">Kinase</keyword>
<name>A0ABX8C6K2_9ACTN</name>
<feature type="transmembrane region" description="Helical" evidence="10">
    <location>
        <begin position="50"/>
        <end position="69"/>
    </location>
</feature>
<feature type="transmembrane region" description="Helical" evidence="10">
    <location>
        <begin position="20"/>
        <end position="38"/>
    </location>
</feature>
<keyword evidence="10" id="KW-0812">Transmembrane</keyword>
<dbReference type="PANTHER" id="PTHR24421">
    <property type="entry name" value="NITRATE/NITRITE SENSOR PROTEIN NARX-RELATED"/>
    <property type="match status" value="1"/>
</dbReference>
<feature type="domain" description="Signal transduction histidine kinase subgroup 3 dimerisation and phosphoacceptor" evidence="11">
    <location>
        <begin position="199"/>
        <end position="265"/>
    </location>
</feature>
<feature type="transmembrane region" description="Helical" evidence="10">
    <location>
        <begin position="117"/>
        <end position="135"/>
    </location>
</feature>
<dbReference type="InterPro" id="IPR055558">
    <property type="entry name" value="DUF7134"/>
</dbReference>
<evidence type="ECO:0000256" key="1">
    <source>
        <dbReference type="ARBA" id="ARBA00000085"/>
    </source>
</evidence>
<reference evidence="14" key="1">
    <citation type="submission" date="2021-05" db="EMBL/GenBank/DDBJ databases">
        <title>Direct Submission.</title>
        <authorList>
            <person name="Li K."/>
            <person name="Gao J."/>
        </authorList>
    </citation>
    <scope>NUCLEOTIDE SEQUENCE [LARGE SCALE GENOMIC DNA]</scope>
    <source>
        <strain evidence="14">HDS12</strain>
    </source>
</reference>
<keyword evidence="10" id="KW-1133">Transmembrane helix</keyword>
<gene>
    <name evidence="13" type="ORF">KGD83_05190</name>
</gene>
<evidence type="ECO:0000313" key="13">
    <source>
        <dbReference type="EMBL" id="QUX29958.1"/>
    </source>
</evidence>
<feature type="region of interest" description="Disordered" evidence="9">
    <location>
        <begin position="371"/>
        <end position="435"/>
    </location>
</feature>
<keyword evidence="4" id="KW-0808">Transferase</keyword>